<organism evidence="1">
    <name type="scientific">marine metagenome</name>
    <dbReference type="NCBI Taxonomy" id="408172"/>
    <lineage>
        <taxon>unclassified sequences</taxon>
        <taxon>metagenomes</taxon>
        <taxon>ecological metagenomes</taxon>
    </lineage>
</organism>
<protein>
    <submittedName>
        <fullName evidence="1">Uncharacterized protein</fullName>
    </submittedName>
</protein>
<evidence type="ECO:0000313" key="1">
    <source>
        <dbReference type="EMBL" id="SVC52575.1"/>
    </source>
</evidence>
<dbReference type="AlphaFoldDB" id="A0A382MWT3"/>
<gene>
    <name evidence="1" type="ORF">METZ01_LOCUS305429</name>
</gene>
<dbReference type="EMBL" id="UINC01096027">
    <property type="protein sequence ID" value="SVC52575.1"/>
    <property type="molecule type" value="Genomic_DNA"/>
</dbReference>
<reference evidence="1" key="1">
    <citation type="submission" date="2018-05" db="EMBL/GenBank/DDBJ databases">
        <authorList>
            <person name="Lanie J.A."/>
            <person name="Ng W.-L."/>
            <person name="Kazmierczak K.M."/>
            <person name="Andrzejewski T.M."/>
            <person name="Davidsen T.M."/>
            <person name="Wayne K.J."/>
            <person name="Tettelin H."/>
            <person name="Glass J.I."/>
            <person name="Rusch D."/>
            <person name="Podicherti R."/>
            <person name="Tsui H.-C.T."/>
            <person name="Winkler M.E."/>
        </authorList>
    </citation>
    <scope>NUCLEOTIDE SEQUENCE</scope>
</reference>
<accession>A0A382MWT3</accession>
<sequence length="93" mass="11103">MNSKEKIESNSLQQKNIIGKWLEEEMLEIAKSLRTEFYELGEVSTETKKRLKEVLEDKNKREKFAEVLSKEVEEEESFDEFMINLISEKDRDN</sequence>
<name>A0A382MWT3_9ZZZZ</name>
<proteinExistence type="predicted"/>